<dbReference type="NCBIfam" id="TIGR03177">
    <property type="entry name" value="pilus_cpaB"/>
    <property type="match status" value="1"/>
</dbReference>
<dbReference type="InterPro" id="IPR031571">
    <property type="entry name" value="RcpC_dom"/>
</dbReference>
<dbReference type="Proteomes" id="UP000071778">
    <property type="component" value="Chromosome"/>
</dbReference>
<dbReference type="CDD" id="cd11614">
    <property type="entry name" value="SAF_CpaB_FlgA_like"/>
    <property type="match status" value="1"/>
</dbReference>
<dbReference type="Pfam" id="PF16976">
    <property type="entry name" value="RcpC"/>
    <property type="match status" value="1"/>
</dbReference>
<keyword evidence="4" id="KW-1185">Reference proteome</keyword>
<gene>
    <name evidence="3" type="primary">cpaB</name>
    <name evidence="3" type="ORF">CAter282_2882</name>
</gene>
<dbReference type="PATRIC" id="fig|279058.17.peg.3139"/>
<dbReference type="EMBL" id="CP013235">
    <property type="protein sequence ID" value="AMP10606.1"/>
    <property type="molecule type" value="Genomic_DNA"/>
</dbReference>
<feature type="domain" description="AFP-like" evidence="2">
    <location>
        <begin position="48"/>
        <end position="112"/>
    </location>
</feature>
<dbReference type="AlphaFoldDB" id="A0A127PSI0"/>
<dbReference type="PROSITE" id="PS50844">
    <property type="entry name" value="AFP_LIKE"/>
    <property type="match status" value="1"/>
</dbReference>
<dbReference type="SMART" id="SM00858">
    <property type="entry name" value="SAF"/>
    <property type="match status" value="1"/>
</dbReference>
<name>A0A127PSI0_9BURK</name>
<feature type="compositionally biased region" description="Low complexity" evidence="1">
    <location>
        <begin position="333"/>
        <end position="345"/>
    </location>
</feature>
<organism evidence="3 4">
    <name type="scientific">Collimonas arenae</name>
    <dbReference type="NCBI Taxonomy" id="279058"/>
    <lineage>
        <taxon>Bacteria</taxon>
        <taxon>Pseudomonadati</taxon>
        <taxon>Pseudomonadota</taxon>
        <taxon>Betaproteobacteria</taxon>
        <taxon>Burkholderiales</taxon>
        <taxon>Oxalobacteraceae</taxon>
        <taxon>Collimonas</taxon>
    </lineage>
</organism>
<evidence type="ECO:0000313" key="4">
    <source>
        <dbReference type="Proteomes" id="UP000071778"/>
    </source>
</evidence>
<dbReference type="InterPro" id="IPR006190">
    <property type="entry name" value="SAF_AFP_Neu5Ac"/>
</dbReference>
<dbReference type="InterPro" id="IPR017592">
    <property type="entry name" value="Pilus_assmbl_Flp-typ_CpaB"/>
</dbReference>
<dbReference type="Pfam" id="PF08666">
    <property type="entry name" value="SAF"/>
    <property type="match status" value="1"/>
</dbReference>
<proteinExistence type="predicted"/>
<sequence>MKISKNTMLLGGAVGLGLLCFFGAQYYLHNYLTNAEKRLAGEYETRPVIVAATEIESGTVVSADNLAVRKIPARYLSSNTLSPDDLDRVTGQRVVTSLKPGDPLYLGGLEGSDRPALSTTVAKGERAITVPVDEVSSISGMLVPGDVIDLLFVGPGLTDNSYLASSGNVVGGEQAKPKELTHVRPLLQSVTVMATGKITKKRVVQAQDGTQHEENAEFSTVTLKVTPDQAEKVLIAQKVGQLTAVLRNADDAVPMRSTALDETTFKQVADGPSGRGNYVEMYVGGGSGVEKTQEQVGTALMSSLAKNSLGIASSGKAINAGDIKSRLGISADTGGNTNGNTNANNYSSRNTSR</sequence>
<evidence type="ECO:0000256" key="1">
    <source>
        <dbReference type="SAM" id="MobiDB-lite"/>
    </source>
</evidence>
<dbReference type="Gene3D" id="3.90.1210.10">
    <property type="entry name" value="Antifreeze-like/N-acetylneuraminic acid synthase C-terminal domain"/>
    <property type="match status" value="1"/>
</dbReference>
<dbReference type="InterPro" id="IPR013974">
    <property type="entry name" value="SAF"/>
</dbReference>
<feature type="region of interest" description="Disordered" evidence="1">
    <location>
        <begin position="331"/>
        <end position="353"/>
    </location>
</feature>
<evidence type="ECO:0000313" key="3">
    <source>
        <dbReference type="EMBL" id="AMP10606.1"/>
    </source>
</evidence>
<evidence type="ECO:0000259" key="2">
    <source>
        <dbReference type="PROSITE" id="PS50844"/>
    </source>
</evidence>
<accession>A0A127PSI0</accession>
<protein>
    <submittedName>
        <fullName evidence="3">Flp pilus assembly protein CpaB</fullName>
    </submittedName>
</protein>
<dbReference type="OrthoDB" id="2037472at2"/>
<dbReference type="RefSeq" id="WP_061533819.1">
    <property type="nucleotide sequence ID" value="NZ_CP013233.1"/>
</dbReference>
<reference evidence="3 4" key="1">
    <citation type="submission" date="2015-11" db="EMBL/GenBank/DDBJ databases">
        <title>Exploring the genomic traits of fungus-feeding bacterial genus Collimonas.</title>
        <authorList>
            <person name="Song C."/>
            <person name="Schmidt R."/>
            <person name="de Jager V."/>
            <person name="Krzyzanowska D."/>
            <person name="Jongedijk E."/>
            <person name="Cankar K."/>
            <person name="Beekwilder J."/>
            <person name="van Veen A."/>
            <person name="de Boer W."/>
            <person name="van Veen J.A."/>
            <person name="Garbeva P."/>
        </authorList>
    </citation>
    <scope>NUCLEOTIDE SEQUENCE [LARGE SCALE GENOMIC DNA]</scope>
    <source>
        <strain evidence="3 4">Ter282</strain>
    </source>
</reference>